<comment type="caution">
    <text evidence="9">The sequence shown here is derived from an EMBL/GenBank/DDBJ whole genome shotgun (WGS) entry which is preliminary data.</text>
</comment>
<dbReference type="Gene3D" id="3.30.1490.480">
    <property type="entry name" value="Endolytic murein transglycosylase"/>
    <property type="match status" value="1"/>
</dbReference>
<name>A0A4R1BY64_9ACTN</name>
<keyword evidence="6 7" id="KW-0961">Cell wall biogenesis/degradation</keyword>
<dbReference type="GO" id="GO:0008932">
    <property type="term" value="F:lytic endotransglycosylase activity"/>
    <property type="evidence" value="ECO:0007669"/>
    <property type="project" value="UniProtKB-UniRule"/>
</dbReference>
<dbReference type="GO" id="GO:0009252">
    <property type="term" value="P:peptidoglycan biosynthetic process"/>
    <property type="evidence" value="ECO:0007669"/>
    <property type="project" value="UniProtKB-UniRule"/>
</dbReference>
<dbReference type="PANTHER" id="PTHR30518:SF2">
    <property type="entry name" value="ENDOLYTIC MUREIN TRANSGLYCOSYLASE"/>
    <property type="match status" value="1"/>
</dbReference>
<protein>
    <recommendedName>
        <fullName evidence="7">Endolytic murein transglycosylase</fullName>
        <ecNumber evidence="7">4.2.2.29</ecNumber>
    </recommendedName>
    <alternativeName>
        <fullName evidence="7">Peptidoglycan lytic transglycosylase</fullName>
    </alternativeName>
    <alternativeName>
        <fullName evidence="7">Peptidoglycan polymerization terminase</fullName>
    </alternativeName>
</protein>
<feature type="compositionally biased region" description="Basic and acidic residues" evidence="8">
    <location>
        <begin position="10"/>
        <end position="29"/>
    </location>
</feature>
<dbReference type="Proteomes" id="UP000295453">
    <property type="component" value="Unassembled WGS sequence"/>
</dbReference>
<comment type="similarity">
    <text evidence="7">Belongs to the transglycosylase MltG family.</text>
</comment>
<evidence type="ECO:0000256" key="2">
    <source>
        <dbReference type="ARBA" id="ARBA00022692"/>
    </source>
</evidence>
<evidence type="ECO:0000256" key="8">
    <source>
        <dbReference type="SAM" id="MobiDB-lite"/>
    </source>
</evidence>
<evidence type="ECO:0000313" key="10">
    <source>
        <dbReference type="Proteomes" id="UP000295453"/>
    </source>
</evidence>
<organism evidence="9 10">
    <name type="scientific">Nocardioides jejuensis</name>
    <dbReference type="NCBI Taxonomy" id="2502782"/>
    <lineage>
        <taxon>Bacteria</taxon>
        <taxon>Bacillati</taxon>
        <taxon>Actinomycetota</taxon>
        <taxon>Actinomycetes</taxon>
        <taxon>Propionibacteriales</taxon>
        <taxon>Nocardioidaceae</taxon>
        <taxon>Nocardioides</taxon>
    </lineage>
</organism>
<dbReference type="EMBL" id="SJZJ01000024">
    <property type="protein sequence ID" value="TCJ22285.1"/>
    <property type="molecule type" value="Genomic_DNA"/>
</dbReference>
<keyword evidence="4 7" id="KW-0472">Membrane</keyword>
<evidence type="ECO:0000256" key="4">
    <source>
        <dbReference type="ARBA" id="ARBA00023136"/>
    </source>
</evidence>
<evidence type="ECO:0000256" key="7">
    <source>
        <dbReference type="HAMAP-Rule" id="MF_02065"/>
    </source>
</evidence>
<dbReference type="GO" id="GO:0071555">
    <property type="term" value="P:cell wall organization"/>
    <property type="evidence" value="ECO:0007669"/>
    <property type="project" value="UniProtKB-KW"/>
</dbReference>
<comment type="catalytic activity">
    <reaction evidence="7">
        <text>a peptidoglycan chain = a peptidoglycan chain with N-acetyl-1,6-anhydromuramyl-[peptide] at the reducing end + a peptidoglycan chain with N-acetylglucosamine at the non-reducing end.</text>
        <dbReference type="EC" id="4.2.2.29"/>
    </reaction>
</comment>
<comment type="subcellular location">
    <subcellularLocation>
        <location evidence="7">Cell membrane</location>
        <topology evidence="7">Single-pass membrane protein</topology>
    </subcellularLocation>
</comment>
<keyword evidence="1 7" id="KW-1003">Cell membrane</keyword>
<dbReference type="HAMAP" id="MF_02065">
    <property type="entry name" value="MltG"/>
    <property type="match status" value="1"/>
</dbReference>
<dbReference type="CDD" id="cd08010">
    <property type="entry name" value="MltG_like"/>
    <property type="match status" value="1"/>
</dbReference>
<evidence type="ECO:0000313" key="9">
    <source>
        <dbReference type="EMBL" id="TCJ22285.1"/>
    </source>
</evidence>
<reference evidence="9 10" key="1">
    <citation type="submission" date="2019-03" db="EMBL/GenBank/DDBJ databases">
        <authorList>
            <person name="Kim M.K.M."/>
        </authorList>
    </citation>
    <scope>NUCLEOTIDE SEQUENCE [LARGE SCALE GENOMIC DNA]</scope>
    <source>
        <strain evidence="9 10">18JY15-6</strain>
    </source>
</reference>
<accession>A0A4R1BY64</accession>
<dbReference type="NCBIfam" id="TIGR00247">
    <property type="entry name" value="endolytic transglycosylase MltG"/>
    <property type="match status" value="1"/>
</dbReference>
<dbReference type="AlphaFoldDB" id="A0A4R1BY64"/>
<comment type="function">
    <text evidence="7">Functions as a peptidoglycan terminase that cleaves nascent peptidoglycan strands endolytically to terminate their elongation.</text>
</comment>
<dbReference type="InterPro" id="IPR003770">
    <property type="entry name" value="MLTG-like"/>
</dbReference>
<keyword evidence="3 7" id="KW-1133">Transmembrane helix</keyword>
<dbReference type="RefSeq" id="WP_131584869.1">
    <property type="nucleotide sequence ID" value="NZ_SJZJ01000024.1"/>
</dbReference>
<feature type="transmembrane region" description="Helical" evidence="7">
    <location>
        <begin position="55"/>
        <end position="77"/>
    </location>
</feature>
<sequence length="410" mass="43634">MTEQQPDQPSQHDGHHSGEHRSAAGHHGDLGAALGFSHDNGGGHREGRKRVGGGCLLLLILIVLMGGAVVVGGIVGLDRIKEQFQGPEDYTGAGTTPVLVEVASGDTADQIGVKLRDAGVVKSAQAYIDYARAHADASSQIQIGFYEVRKQMSAADAFAVLTDPANQRTDKVTVPEGLRVADVVDLLVKHTKFSTAQFERVLGNAKQLGLPAYAHGNAEGYLFPATYAFAPNAKPADMLKEMVDRWHQAADKVDLEGSAQRLGKTPAELMTIASLVQAEGRGDVMPKIARVIFNRLDGPGNQAGTNGLLQIDATVNYALGKTGVAHTSNADLAVNSPYNTYKHAGLPPGPIEAPGDDALAAAAHPASGPWYYYVTVNLRTGETKFAATYAEHQKYVQEFQHYCATESDRC</sequence>
<feature type="site" description="Important for catalytic activity" evidence="7">
    <location>
        <position position="279"/>
    </location>
</feature>
<evidence type="ECO:0000256" key="5">
    <source>
        <dbReference type="ARBA" id="ARBA00023239"/>
    </source>
</evidence>
<gene>
    <name evidence="7 9" type="primary">mltG</name>
    <name evidence="9" type="ORF">EPD65_13170</name>
</gene>
<dbReference type="OrthoDB" id="9814591at2"/>
<keyword evidence="10" id="KW-1185">Reference proteome</keyword>
<evidence type="ECO:0000256" key="3">
    <source>
        <dbReference type="ARBA" id="ARBA00022989"/>
    </source>
</evidence>
<evidence type="ECO:0000256" key="6">
    <source>
        <dbReference type="ARBA" id="ARBA00023316"/>
    </source>
</evidence>
<dbReference type="GO" id="GO:0005886">
    <property type="term" value="C:plasma membrane"/>
    <property type="evidence" value="ECO:0007669"/>
    <property type="project" value="UniProtKB-SubCell"/>
</dbReference>
<dbReference type="Pfam" id="PF02618">
    <property type="entry name" value="YceG"/>
    <property type="match status" value="1"/>
</dbReference>
<feature type="region of interest" description="Disordered" evidence="8">
    <location>
        <begin position="1"/>
        <end position="47"/>
    </location>
</feature>
<keyword evidence="5 7" id="KW-0456">Lyase</keyword>
<keyword evidence="2 7" id="KW-0812">Transmembrane</keyword>
<dbReference type="EC" id="4.2.2.29" evidence="7"/>
<dbReference type="PANTHER" id="PTHR30518">
    <property type="entry name" value="ENDOLYTIC MUREIN TRANSGLYCOSYLASE"/>
    <property type="match status" value="1"/>
</dbReference>
<evidence type="ECO:0000256" key="1">
    <source>
        <dbReference type="ARBA" id="ARBA00022475"/>
    </source>
</evidence>
<proteinExistence type="inferred from homology"/>